<feature type="domain" description="Band 7" evidence="3">
    <location>
        <begin position="17"/>
        <end position="175"/>
    </location>
</feature>
<dbReference type="SMART" id="SM00244">
    <property type="entry name" value="PHB"/>
    <property type="match status" value="1"/>
</dbReference>
<organism evidence="4 5">
    <name type="scientific">OM182 bacterium MED-G28</name>
    <dbReference type="NCBI Taxonomy" id="1986256"/>
    <lineage>
        <taxon>Bacteria</taxon>
        <taxon>Pseudomonadati</taxon>
        <taxon>Pseudomonadota</taxon>
        <taxon>Gammaproteobacteria</taxon>
        <taxon>OMG group</taxon>
        <taxon>OM182 clade</taxon>
    </lineage>
</organism>
<dbReference type="CDD" id="cd08829">
    <property type="entry name" value="SPFH_paraslipin"/>
    <property type="match status" value="1"/>
</dbReference>
<dbReference type="InterPro" id="IPR036013">
    <property type="entry name" value="Band_7/SPFH_dom_sf"/>
</dbReference>
<comment type="similarity">
    <text evidence="2">Belongs to the band 7/mec-2 family.</text>
</comment>
<name>A0A2A5W907_9GAMM</name>
<dbReference type="GO" id="GO:0098552">
    <property type="term" value="C:side of membrane"/>
    <property type="evidence" value="ECO:0007669"/>
    <property type="project" value="UniProtKB-ARBA"/>
</dbReference>
<comment type="subcellular location">
    <subcellularLocation>
        <location evidence="1">Membrane</location>
        <topology evidence="1">Single-pass membrane protein</topology>
    </subcellularLocation>
</comment>
<dbReference type="GO" id="GO:0005886">
    <property type="term" value="C:plasma membrane"/>
    <property type="evidence" value="ECO:0007669"/>
    <property type="project" value="UniProtKB-ARBA"/>
</dbReference>
<evidence type="ECO:0000256" key="1">
    <source>
        <dbReference type="ARBA" id="ARBA00004167"/>
    </source>
</evidence>
<dbReference type="PANTHER" id="PTHR43327">
    <property type="entry name" value="STOMATIN-LIKE PROTEIN 2, MITOCHONDRIAL"/>
    <property type="match status" value="1"/>
</dbReference>
<evidence type="ECO:0000256" key="2">
    <source>
        <dbReference type="ARBA" id="ARBA00008164"/>
    </source>
</evidence>
<protein>
    <recommendedName>
        <fullName evidence="3">Band 7 domain-containing protein</fullName>
    </recommendedName>
</protein>
<dbReference type="EMBL" id="NTJZ01000012">
    <property type="protein sequence ID" value="PDH32950.1"/>
    <property type="molecule type" value="Genomic_DNA"/>
</dbReference>
<dbReference type="SUPFAM" id="SSF117892">
    <property type="entry name" value="Band 7/SPFH domain"/>
    <property type="match status" value="1"/>
</dbReference>
<proteinExistence type="inferred from homology"/>
<dbReference type="Gene3D" id="3.30.479.30">
    <property type="entry name" value="Band 7 domain"/>
    <property type="match status" value="1"/>
</dbReference>
<dbReference type="InterPro" id="IPR001107">
    <property type="entry name" value="Band_7"/>
</dbReference>
<dbReference type="PRINTS" id="PR00721">
    <property type="entry name" value="STOMATIN"/>
</dbReference>
<accession>A0A2A5W907</accession>
<dbReference type="AlphaFoldDB" id="A0A2A5W907"/>
<dbReference type="PANTHER" id="PTHR43327:SF10">
    <property type="entry name" value="STOMATIN-LIKE PROTEIN 2, MITOCHONDRIAL"/>
    <property type="match status" value="1"/>
</dbReference>
<evidence type="ECO:0000313" key="4">
    <source>
        <dbReference type="EMBL" id="PDH32950.1"/>
    </source>
</evidence>
<comment type="caution">
    <text evidence="4">The sequence shown here is derived from an EMBL/GenBank/DDBJ whole genome shotgun (WGS) entry which is preliminary data.</text>
</comment>
<dbReference type="InterPro" id="IPR050710">
    <property type="entry name" value="Band7/mec-2_domain"/>
</dbReference>
<sequence length="279" mass="30513">MILVIAAFILIFVTVAKGVRQVPQGFKWVVQRLGKYNSTLNPGLNFIIPYIDVVEFKVTTKDIVLDIPSQEVITKDNAVLITNAVAYINIVSPEKAVYGVEDYVIAIQTLVQTSLRSIVGEMTLDDALSSRDHIKAKLKAAISDDISDWGITLKTVEIQDINPSSTMQEAMEEQAAAERGRRATVTRADGDKQAAILQAEGELEASKREAEAQVILAEASKRAITKVTEAIGEKEMPVVYLLGEKYISSLQNLSESDNTKFVVFPADIPAAIQGMMGKK</sequence>
<gene>
    <name evidence="4" type="ORF">CNF02_10315</name>
</gene>
<evidence type="ECO:0000313" key="5">
    <source>
        <dbReference type="Proteomes" id="UP000219329"/>
    </source>
</evidence>
<dbReference type="InterPro" id="IPR001972">
    <property type="entry name" value="Stomatin_HflK_fam"/>
</dbReference>
<reference evidence="4 5" key="1">
    <citation type="submission" date="2017-08" db="EMBL/GenBank/DDBJ databases">
        <title>Fine stratification of microbial communities through a metagenomic profile of the photic zone.</title>
        <authorList>
            <person name="Haro-Moreno J.M."/>
            <person name="Lopez-Perez M."/>
            <person name="De La Torre J."/>
            <person name="Picazo A."/>
            <person name="Camacho A."/>
            <person name="Rodriguez-Valera F."/>
        </authorList>
    </citation>
    <scope>NUCLEOTIDE SEQUENCE [LARGE SCALE GENOMIC DNA]</scope>
    <source>
        <strain evidence="4">MED-G28</strain>
    </source>
</reference>
<dbReference type="Pfam" id="PF01145">
    <property type="entry name" value="Band_7"/>
    <property type="match status" value="1"/>
</dbReference>
<evidence type="ECO:0000259" key="3">
    <source>
        <dbReference type="SMART" id="SM00244"/>
    </source>
</evidence>
<dbReference type="Proteomes" id="UP000219329">
    <property type="component" value="Unassembled WGS sequence"/>
</dbReference>
<dbReference type="FunFam" id="3.30.479.30:FF:000004">
    <property type="entry name" value="Putative membrane protease family, stomatin"/>
    <property type="match status" value="1"/>
</dbReference>